<evidence type="ECO:0000313" key="2">
    <source>
        <dbReference type="Proteomes" id="UP000004926"/>
    </source>
</evidence>
<dbReference type="EMBL" id="CM001439">
    <property type="protein sequence ID" value="EHR48497.1"/>
    <property type="molecule type" value="Genomic_DNA"/>
</dbReference>
<dbReference type="AlphaFoldDB" id="H5WZ96"/>
<evidence type="ECO:0000313" key="1">
    <source>
        <dbReference type="EMBL" id="EHR48497.1"/>
    </source>
</evidence>
<organism evidence="1 2">
    <name type="scientific">Saccharomonospora marina XMU15</name>
    <dbReference type="NCBI Taxonomy" id="882083"/>
    <lineage>
        <taxon>Bacteria</taxon>
        <taxon>Bacillati</taxon>
        <taxon>Actinomycetota</taxon>
        <taxon>Actinomycetes</taxon>
        <taxon>Pseudonocardiales</taxon>
        <taxon>Pseudonocardiaceae</taxon>
        <taxon>Saccharomonospora</taxon>
    </lineage>
</organism>
<dbReference type="RefSeq" id="WP_009151888.1">
    <property type="nucleotide sequence ID" value="NZ_CM001439.1"/>
</dbReference>
<dbReference type="HOGENOM" id="CLU_084483_0_0_11"/>
<dbReference type="OrthoDB" id="3874174at2"/>
<reference evidence="1 2" key="1">
    <citation type="journal article" date="2012" name="Stand. Genomic Sci.">
        <title>Genome sequence of the ocean sediment bacterium Saccharomonospora marina type strain (XMU15(T)).</title>
        <authorList>
            <person name="Klenk H.P."/>
            <person name="Lu M."/>
            <person name="Lucas S."/>
            <person name="Lapidus A."/>
            <person name="Copeland A."/>
            <person name="Pitluck S."/>
            <person name="Goodwin L.A."/>
            <person name="Han C."/>
            <person name="Tapia R."/>
            <person name="Brambilla E.M."/>
            <person name="Potter G."/>
            <person name="Land M."/>
            <person name="Ivanova N."/>
            <person name="Rohde M."/>
            <person name="Goker M."/>
            <person name="Detter J.C."/>
            <person name="Li W.J."/>
            <person name="Kyrpides N.C."/>
            <person name="Woyke T."/>
        </authorList>
    </citation>
    <scope>NUCLEOTIDE SEQUENCE [LARGE SCALE GENOMIC DNA]</scope>
    <source>
        <strain evidence="1 2">XMU15</strain>
    </source>
</reference>
<evidence type="ECO:0008006" key="3">
    <source>
        <dbReference type="Google" id="ProtNLM"/>
    </source>
</evidence>
<dbReference type="STRING" id="882083.SacmaDRAFT_0185"/>
<gene>
    <name evidence="1" type="ORF">SacmaDRAFT_0185</name>
</gene>
<dbReference type="Proteomes" id="UP000004926">
    <property type="component" value="Chromosome"/>
</dbReference>
<accession>H5WZ96</accession>
<proteinExistence type="predicted"/>
<sequence length="226" mass="23886">MPAALTWITSGHLDDRPEMGCARIRFPTIERNTVPRIKQYIAFGGAALCLVTISACGSSDDGDTATTASTTSAAPTTVVPDNVTEPGTELKVGQPAVVPWQDGYVSISVTAVEPGDTEAFRKAYGADADGLQPYYLRFTLENVGGTDLTIKNPPKVDAILSDGSTTGTFLTGSIDECKTMLTPDSFNTVGAKFETCELDAAAAEDEIVGAQYSGGDYDEKPILWRS</sequence>
<protein>
    <recommendedName>
        <fullName evidence="3">DUF4352 domain-containing protein</fullName>
    </recommendedName>
</protein>
<name>H5WZ96_9PSEU</name>
<keyword evidence="2" id="KW-1185">Reference proteome</keyword>